<dbReference type="InterPro" id="IPR044770">
    <property type="entry name" value="MFS_spinster-like"/>
</dbReference>
<keyword evidence="5 6" id="KW-0472">Membrane</keyword>
<dbReference type="SUPFAM" id="SSF103473">
    <property type="entry name" value="MFS general substrate transporter"/>
    <property type="match status" value="1"/>
</dbReference>
<reference evidence="8" key="1">
    <citation type="submission" date="2021-05" db="EMBL/GenBank/DDBJ databases">
        <title>Genome of Sphingobium sp. strain.</title>
        <authorList>
            <person name="Fan R."/>
        </authorList>
    </citation>
    <scope>NUCLEOTIDE SEQUENCE</scope>
    <source>
        <strain evidence="8">H33</strain>
    </source>
</reference>
<accession>A0A9X1AI27</accession>
<feature type="transmembrane region" description="Helical" evidence="6">
    <location>
        <begin position="159"/>
        <end position="181"/>
    </location>
</feature>
<evidence type="ECO:0000256" key="6">
    <source>
        <dbReference type="SAM" id="Phobius"/>
    </source>
</evidence>
<feature type="transmembrane region" description="Helical" evidence="6">
    <location>
        <begin position="372"/>
        <end position="393"/>
    </location>
</feature>
<feature type="domain" description="Major facilitator superfamily (MFS) profile" evidence="7">
    <location>
        <begin position="30"/>
        <end position="425"/>
    </location>
</feature>
<gene>
    <name evidence="8" type="ORF">KK488_00975</name>
</gene>
<name>A0A9X1AI27_9SPHN</name>
<evidence type="ECO:0000256" key="4">
    <source>
        <dbReference type="ARBA" id="ARBA00022989"/>
    </source>
</evidence>
<evidence type="ECO:0000256" key="2">
    <source>
        <dbReference type="ARBA" id="ARBA00022448"/>
    </source>
</evidence>
<evidence type="ECO:0000313" key="8">
    <source>
        <dbReference type="EMBL" id="MBT2185517.1"/>
    </source>
</evidence>
<dbReference type="Gene3D" id="1.20.1250.20">
    <property type="entry name" value="MFS general substrate transporter like domains"/>
    <property type="match status" value="2"/>
</dbReference>
<feature type="transmembrane region" description="Helical" evidence="6">
    <location>
        <begin position="28"/>
        <end position="48"/>
    </location>
</feature>
<feature type="transmembrane region" description="Helical" evidence="6">
    <location>
        <begin position="187"/>
        <end position="206"/>
    </location>
</feature>
<comment type="caution">
    <text evidence="8">The sequence shown here is derived from an EMBL/GenBank/DDBJ whole genome shotgun (WGS) entry which is preliminary data.</text>
</comment>
<keyword evidence="2" id="KW-0813">Transport</keyword>
<keyword evidence="9" id="KW-1185">Reference proteome</keyword>
<comment type="subcellular location">
    <subcellularLocation>
        <location evidence="1">Membrane</location>
        <topology evidence="1">Multi-pass membrane protein</topology>
    </subcellularLocation>
</comment>
<feature type="transmembrane region" description="Helical" evidence="6">
    <location>
        <begin position="241"/>
        <end position="264"/>
    </location>
</feature>
<dbReference type="GO" id="GO:0022857">
    <property type="term" value="F:transmembrane transporter activity"/>
    <property type="evidence" value="ECO:0007669"/>
    <property type="project" value="InterPro"/>
</dbReference>
<dbReference type="PROSITE" id="PS50850">
    <property type="entry name" value="MFS"/>
    <property type="match status" value="1"/>
</dbReference>
<keyword evidence="4 6" id="KW-1133">Transmembrane helix</keyword>
<dbReference type="InterPro" id="IPR020846">
    <property type="entry name" value="MFS_dom"/>
</dbReference>
<organism evidence="8 9">
    <name type="scientific">Sphingobium nicotianae</name>
    <dbReference type="NCBI Taxonomy" id="2782607"/>
    <lineage>
        <taxon>Bacteria</taxon>
        <taxon>Pseudomonadati</taxon>
        <taxon>Pseudomonadota</taxon>
        <taxon>Alphaproteobacteria</taxon>
        <taxon>Sphingomonadales</taxon>
        <taxon>Sphingomonadaceae</taxon>
        <taxon>Sphingobium</taxon>
    </lineage>
</organism>
<proteinExistence type="predicted"/>
<dbReference type="RefSeq" id="WP_214621263.1">
    <property type="nucleotide sequence ID" value="NZ_JAHGAW010000001.1"/>
</dbReference>
<feature type="transmembrane region" description="Helical" evidence="6">
    <location>
        <begin position="334"/>
        <end position="351"/>
    </location>
</feature>
<feature type="transmembrane region" description="Helical" evidence="6">
    <location>
        <begin position="276"/>
        <end position="296"/>
    </location>
</feature>
<dbReference type="InterPro" id="IPR011701">
    <property type="entry name" value="MFS"/>
</dbReference>
<dbReference type="PANTHER" id="PTHR23505:SF79">
    <property type="entry name" value="PROTEIN SPINSTER"/>
    <property type="match status" value="1"/>
</dbReference>
<feature type="transmembrane region" description="Helical" evidence="6">
    <location>
        <begin position="308"/>
        <end position="328"/>
    </location>
</feature>
<evidence type="ECO:0000256" key="1">
    <source>
        <dbReference type="ARBA" id="ARBA00004141"/>
    </source>
</evidence>
<evidence type="ECO:0000256" key="5">
    <source>
        <dbReference type="ARBA" id="ARBA00023136"/>
    </source>
</evidence>
<evidence type="ECO:0000313" key="9">
    <source>
        <dbReference type="Proteomes" id="UP001138757"/>
    </source>
</evidence>
<dbReference type="EMBL" id="JAHGAW010000001">
    <property type="protein sequence ID" value="MBT2185517.1"/>
    <property type="molecule type" value="Genomic_DNA"/>
</dbReference>
<sequence length="442" mass="46689">MASPRRSGIKAREKGRRPIIKITKQRPWLALVLLTAIGVVGFIDRIIMNVLAEPLRREFGLSDLQLGVVNGLAFALLNVVLGLVIARLAERTRRMTLISIGTVLWSIATAACGLAGTFTQLLLARVSVGVGEAVGLSSTYSVVSDYFPREKRATMMSALNLAPPIGAFLGASGGAVIAQIYGWRTALFVAAVPGLILAILLALFVAEPKRGQFDDAAGSDEVPPMGTVIGRFLAWPTMRNMLAGATIASMVGFGLNAFLAAYLIRRFGYTLVEAGLVAGLVASLPSTLSILGAGWLSDRFAARGDRRGYALMPALTLLISAPLYAFAITRDQPAMIVALVGLCGLFQYTYLGPTAGTFQNMLSARMRATGTAFTGMIYSLVGGGFGPLILGAVSDRYAAAGVASGVALGFAMATLSLLYLWSSLHYWLASRSIEADFARPIG</sequence>
<feature type="transmembrane region" description="Helical" evidence="6">
    <location>
        <begin position="399"/>
        <end position="421"/>
    </location>
</feature>
<dbReference type="Pfam" id="PF07690">
    <property type="entry name" value="MFS_1"/>
    <property type="match status" value="1"/>
</dbReference>
<feature type="transmembrane region" description="Helical" evidence="6">
    <location>
        <begin position="68"/>
        <end position="89"/>
    </location>
</feature>
<feature type="transmembrane region" description="Helical" evidence="6">
    <location>
        <begin position="122"/>
        <end position="147"/>
    </location>
</feature>
<keyword evidence="3 6" id="KW-0812">Transmembrane</keyword>
<dbReference type="GO" id="GO:0016020">
    <property type="term" value="C:membrane"/>
    <property type="evidence" value="ECO:0007669"/>
    <property type="project" value="UniProtKB-SubCell"/>
</dbReference>
<dbReference type="InterPro" id="IPR036259">
    <property type="entry name" value="MFS_trans_sf"/>
</dbReference>
<dbReference type="AlphaFoldDB" id="A0A9X1AI27"/>
<evidence type="ECO:0000259" key="7">
    <source>
        <dbReference type="PROSITE" id="PS50850"/>
    </source>
</evidence>
<protein>
    <submittedName>
        <fullName evidence="8">MFS transporter</fullName>
    </submittedName>
</protein>
<dbReference type="Proteomes" id="UP001138757">
    <property type="component" value="Unassembled WGS sequence"/>
</dbReference>
<dbReference type="CDD" id="cd17328">
    <property type="entry name" value="MFS_spinster_like"/>
    <property type="match status" value="1"/>
</dbReference>
<feature type="transmembrane region" description="Helical" evidence="6">
    <location>
        <begin position="96"/>
        <end position="116"/>
    </location>
</feature>
<evidence type="ECO:0000256" key="3">
    <source>
        <dbReference type="ARBA" id="ARBA00022692"/>
    </source>
</evidence>
<dbReference type="PANTHER" id="PTHR23505">
    <property type="entry name" value="SPINSTER"/>
    <property type="match status" value="1"/>
</dbReference>